<gene>
    <name evidence="2" type="ORF">IAA97_01865</name>
</gene>
<evidence type="ECO:0000313" key="2">
    <source>
        <dbReference type="EMBL" id="MBO8435713.1"/>
    </source>
</evidence>
<reference evidence="2" key="2">
    <citation type="journal article" date="2021" name="PeerJ">
        <title>Extensive microbial diversity within the chicken gut microbiome revealed by metagenomics and culture.</title>
        <authorList>
            <person name="Gilroy R."/>
            <person name="Ravi A."/>
            <person name="Getino M."/>
            <person name="Pursley I."/>
            <person name="Horton D.L."/>
            <person name="Alikhan N.F."/>
            <person name="Baker D."/>
            <person name="Gharbi K."/>
            <person name="Hall N."/>
            <person name="Watson M."/>
            <person name="Adriaenssens E.M."/>
            <person name="Foster-Nyarko E."/>
            <person name="Jarju S."/>
            <person name="Secka A."/>
            <person name="Antonio M."/>
            <person name="Oren A."/>
            <person name="Chaudhuri R.R."/>
            <person name="La Ragione R."/>
            <person name="Hildebrand F."/>
            <person name="Pallen M.J."/>
        </authorList>
    </citation>
    <scope>NUCLEOTIDE SEQUENCE</scope>
    <source>
        <strain evidence="2">7293</strain>
    </source>
</reference>
<dbReference type="PANTHER" id="PTHR43760:SF1">
    <property type="entry name" value="ENDORIBONUCLEASE L-PSP_CHORISMATE MUTASE-LIKE DOMAIN-CONTAINING PROTEIN"/>
    <property type="match status" value="1"/>
</dbReference>
<proteinExistence type="predicted"/>
<dbReference type="Gene3D" id="3.30.1330.40">
    <property type="entry name" value="RutC-like"/>
    <property type="match status" value="1"/>
</dbReference>
<dbReference type="SUPFAM" id="SSF55298">
    <property type="entry name" value="YjgF-like"/>
    <property type="match status" value="1"/>
</dbReference>
<accession>A0A9D9H5M2</accession>
<dbReference type="CDD" id="cd02199">
    <property type="entry name" value="YjgF_YER057c_UK114_like_1"/>
    <property type="match status" value="1"/>
</dbReference>
<dbReference type="Pfam" id="PF14588">
    <property type="entry name" value="YjgF_endoribonc"/>
    <property type="match status" value="1"/>
</dbReference>
<dbReference type="InterPro" id="IPR013813">
    <property type="entry name" value="Endoribo_LPSP/chorism_mut-like"/>
</dbReference>
<evidence type="ECO:0000313" key="3">
    <source>
        <dbReference type="Proteomes" id="UP000823615"/>
    </source>
</evidence>
<reference evidence="2" key="1">
    <citation type="submission" date="2020-10" db="EMBL/GenBank/DDBJ databases">
        <authorList>
            <person name="Gilroy R."/>
        </authorList>
    </citation>
    <scope>NUCLEOTIDE SEQUENCE</scope>
    <source>
        <strain evidence="2">7293</strain>
    </source>
</reference>
<feature type="domain" description="Endoribonuclease L-PSP/chorismate mutase-like" evidence="1">
    <location>
        <begin position="8"/>
        <end position="132"/>
    </location>
</feature>
<dbReference type="PANTHER" id="PTHR43760">
    <property type="entry name" value="ENDORIBONUCLEASE-RELATED"/>
    <property type="match status" value="1"/>
</dbReference>
<protein>
    <submittedName>
        <fullName evidence="2">RidA family protein</fullName>
    </submittedName>
</protein>
<dbReference type="AlphaFoldDB" id="A0A9D9H5M2"/>
<evidence type="ECO:0000259" key="1">
    <source>
        <dbReference type="Pfam" id="PF14588"/>
    </source>
</evidence>
<dbReference type="InterPro" id="IPR035959">
    <property type="entry name" value="RutC-like_sf"/>
</dbReference>
<dbReference type="Proteomes" id="UP000823615">
    <property type="component" value="Unassembled WGS sequence"/>
</dbReference>
<sequence>MQEIYENLKKAGVEVPGDNPKGGIYKPVMRVGNMLYISGQGCTVGGKPVYQGAVGRECTLEEAQEAAKLCAINALGVLQDYLGDLRKVKCLVKTLAFVHSAPDFALQHLVANGCSDFLKAVLGDDAGVGARSAIGVAQLPNNIPVEIEFVFEAEEE</sequence>
<dbReference type="EMBL" id="JADIMT010000030">
    <property type="protein sequence ID" value="MBO8435713.1"/>
    <property type="molecule type" value="Genomic_DNA"/>
</dbReference>
<comment type="caution">
    <text evidence="2">The sequence shown here is derived from an EMBL/GenBank/DDBJ whole genome shotgun (WGS) entry which is preliminary data.</text>
</comment>
<organism evidence="2 3">
    <name type="scientific">Candidatus Ornithospirochaeta stercoripullorum</name>
    <dbReference type="NCBI Taxonomy" id="2840899"/>
    <lineage>
        <taxon>Bacteria</taxon>
        <taxon>Pseudomonadati</taxon>
        <taxon>Spirochaetota</taxon>
        <taxon>Spirochaetia</taxon>
        <taxon>Spirochaetales</taxon>
        <taxon>Spirochaetaceae</taxon>
        <taxon>Spirochaetaceae incertae sedis</taxon>
        <taxon>Candidatus Ornithospirochaeta</taxon>
    </lineage>
</organism>
<name>A0A9D9H5M2_9SPIO</name>